<evidence type="ECO:0000256" key="1">
    <source>
        <dbReference type="ARBA" id="ARBA00004123"/>
    </source>
</evidence>
<feature type="region of interest" description="Disordered" evidence="7">
    <location>
        <begin position="1"/>
        <end position="71"/>
    </location>
</feature>
<evidence type="ECO:0000256" key="5">
    <source>
        <dbReference type="ARBA" id="ARBA00023242"/>
    </source>
</evidence>
<evidence type="ECO:0000256" key="6">
    <source>
        <dbReference type="SAM" id="Coils"/>
    </source>
</evidence>
<evidence type="ECO:0000256" key="3">
    <source>
        <dbReference type="ARBA" id="ARBA00023125"/>
    </source>
</evidence>
<dbReference type="Gene3D" id="4.10.280.10">
    <property type="entry name" value="Helix-loop-helix DNA-binding domain"/>
    <property type="match status" value="1"/>
</dbReference>
<dbReference type="GO" id="GO:0005634">
    <property type="term" value="C:nucleus"/>
    <property type="evidence" value="ECO:0007669"/>
    <property type="project" value="UniProtKB-SubCell"/>
</dbReference>
<accession>A0A6L2KJV5</accession>
<feature type="compositionally biased region" description="Polar residues" evidence="7">
    <location>
        <begin position="59"/>
        <end position="71"/>
    </location>
</feature>
<comment type="subcellular location">
    <subcellularLocation>
        <location evidence="1">Nucleus</location>
    </subcellularLocation>
</comment>
<dbReference type="EMBL" id="BKCJ010002609">
    <property type="protein sequence ID" value="GEU49748.1"/>
    <property type="molecule type" value="Genomic_DNA"/>
</dbReference>
<protein>
    <submittedName>
        <fullName evidence="9">Transcription factor bHLH130-like</fullName>
    </submittedName>
</protein>
<comment type="caution">
    <text evidence="9">The sequence shown here is derived from an EMBL/GenBank/DDBJ whole genome shotgun (WGS) entry which is preliminary data.</text>
</comment>
<keyword evidence="3" id="KW-0238">DNA-binding</keyword>
<keyword evidence="4" id="KW-0804">Transcription</keyword>
<organism evidence="9">
    <name type="scientific">Tanacetum cinerariifolium</name>
    <name type="common">Dalmatian daisy</name>
    <name type="synonym">Chrysanthemum cinerariifolium</name>
    <dbReference type="NCBI Taxonomy" id="118510"/>
    <lineage>
        <taxon>Eukaryota</taxon>
        <taxon>Viridiplantae</taxon>
        <taxon>Streptophyta</taxon>
        <taxon>Embryophyta</taxon>
        <taxon>Tracheophyta</taxon>
        <taxon>Spermatophyta</taxon>
        <taxon>Magnoliopsida</taxon>
        <taxon>eudicotyledons</taxon>
        <taxon>Gunneridae</taxon>
        <taxon>Pentapetalae</taxon>
        <taxon>asterids</taxon>
        <taxon>campanulids</taxon>
        <taxon>Asterales</taxon>
        <taxon>Asteraceae</taxon>
        <taxon>Asteroideae</taxon>
        <taxon>Anthemideae</taxon>
        <taxon>Anthemidinae</taxon>
        <taxon>Tanacetum</taxon>
    </lineage>
</organism>
<dbReference type="FunFam" id="4.10.280.10:FF:000021">
    <property type="entry name" value="Transcription factor bHLH130 family"/>
    <property type="match status" value="1"/>
</dbReference>
<dbReference type="SUPFAM" id="SSF47459">
    <property type="entry name" value="HLH, helix-loop-helix DNA-binding domain"/>
    <property type="match status" value="1"/>
</dbReference>
<sequence>MRDVDKSIPSSRLNNHISFSSDKSSSAMFLPQIPENRNEMNDSTFRSLKRTRDGDSLTLDRQNGASGQYTPTLIHHTSLPKTSSEVAVAERFLRFDQDSTPCKTRAKRGFATHPRSIAERVRRTRISDRMKKLQELFPSIDKQTSTSDMLDMAVQHIKDLQKDLQNLNNARSKCTCSSKQS</sequence>
<dbReference type="GO" id="GO:0000981">
    <property type="term" value="F:DNA-binding transcription factor activity, RNA polymerase II-specific"/>
    <property type="evidence" value="ECO:0007669"/>
    <property type="project" value="TreeGrafter"/>
</dbReference>
<evidence type="ECO:0000256" key="7">
    <source>
        <dbReference type="SAM" id="MobiDB-lite"/>
    </source>
</evidence>
<evidence type="ECO:0000256" key="2">
    <source>
        <dbReference type="ARBA" id="ARBA00023015"/>
    </source>
</evidence>
<feature type="domain" description="BHLH" evidence="8">
    <location>
        <begin position="110"/>
        <end position="160"/>
    </location>
</feature>
<dbReference type="PROSITE" id="PS50888">
    <property type="entry name" value="BHLH"/>
    <property type="match status" value="1"/>
</dbReference>
<dbReference type="InterPro" id="IPR045843">
    <property type="entry name" value="IND-like"/>
</dbReference>
<dbReference type="GO" id="GO:0000978">
    <property type="term" value="F:RNA polymerase II cis-regulatory region sequence-specific DNA binding"/>
    <property type="evidence" value="ECO:0007669"/>
    <property type="project" value="TreeGrafter"/>
</dbReference>
<dbReference type="Pfam" id="PF00010">
    <property type="entry name" value="HLH"/>
    <property type="match status" value="1"/>
</dbReference>
<dbReference type="InterPro" id="IPR036638">
    <property type="entry name" value="HLH_DNA-bd_sf"/>
</dbReference>
<dbReference type="PANTHER" id="PTHR16223:SF345">
    <property type="entry name" value="TRANSCRIPTION FACTOR BHLH130-LIKE"/>
    <property type="match status" value="1"/>
</dbReference>
<evidence type="ECO:0000259" key="8">
    <source>
        <dbReference type="PROSITE" id="PS50888"/>
    </source>
</evidence>
<evidence type="ECO:0000256" key="4">
    <source>
        <dbReference type="ARBA" id="ARBA00023163"/>
    </source>
</evidence>
<dbReference type="InterPro" id="IPR011598">
    <property type="entry name" value="bHLH_dom"/>
</dbReference>
<dbReference type="SMART" id="SM00353">
    <property type="entry name" value="HLH"/>
    <property type="match status" value="1"/>
</dbReference>
<feature type="compositionally biased region" description="Polar residues" evidence="7">
    <location>
        <begin position="8"/>
        <end position="17"/>
    </location>
</feature>
<feature type="coiled-coil region" evidence="6">
    <location>
        <begin position="150"/>
        <end position="177"/>
    </location>
</feature>
<dbReference type="AlphaFoldDB" id="A0A6L2KJV5"/>
<dbReference type="GO" id="GO:0046983">
    <property type="term" value="F:protein dimerization activity"/>
    <property type="evidence" value="ECO:0007669"/>
    <property type="project" value="InterPro"/>
</dbReference>
<evidence type="ECO:0000313" key="9">
    <source>
        <dbReference type="EMBL" id="GEU49748.1"/>
    </source>
</evidence>
<keyword evidence="2" id="KW-0805">Transcription regulation</keyword>
<reference evidence="9" key="1">
    <citation type="journal article" date="2019" name="Sci. Rep.">
        <title>Draft genome of Tanacetum cinerariifolium, the natural source of mosquito coil.</title>
        <authorList>
            <person name="Yamashiro T."/>
            <person name="Shiraishi A."/>
            <person name="Satake H."/>
            <person name="Nakayama K."/>
        </authorList>
    </citation>
    <scope>NUCLEOTIDE SEQUENCE</scope>
</reference>
<gene>
    <name evidence="9" type="ORF">Tci_021726</name>
</gene>
<keyword evidence="6" id="KW-0175">Coiled coil</keyword>
<dbReference type="PANTHER" id="PTHR16223">
    <property type="entry name" value="TRANSCRIPTION FACTOR BHLH83-RELATED"/>
    <property type="match status" value="1"/>
</dbReference>
<name>A0A6L2KJV5_TANCI</name>
<keyword evidence="5" id="KW-0539">Nucleus</keyword>
<proteinExistence type="predicted"/>